<proteinExistence type="predicted"/>
<keyword evidence="1" id="KW-0472">Membrane</keyword>
<gene>
    <name evidence="2" type="ORF">BCV72DRAFT_101090</name>
</gene>
<dbReference type="OrthoDB" id="3014599at2759"/>
<name>A0A1X0QLX3_RHIZD</name>
<protein>
    <submittedName>
        <fullName evidence="2">Uncharacterized protein</fullName>
    </submittedName>
</protein>
<organism evidence="2">
    <name type="scientific">Rhizopus microsporus var. microsporus</name>
    <dbReference type="NCBI Taxonomy" id="86635"/>
    <lineage>
        <taxon>Eukaryota</taxon>
        <taxon>Fungi</taxon>
        <taxon>Fungi incertae sedis</taxon>
        <taxon>Mucoromycota</taxon>
        <taxon>Mucoromycotina</taxon>
        <taxon>Mucoromycetes</taxon>
        <taxon>Mucorales</taxon>
        <taxon>Mucorineae</taxon>
        <taxon>Rhizopodaceae</taxon>
        <taxon>Rhizopus</taxon>
    </lineage>
</organism>
<reference evidence="2" key="1">
    <citation type="journal article" date="2016" name="Proc. Natl. Acad. Sci. U.S.A.">
        <title>Lipid metabolic changes in an early divergent fungus govern the establishment of a mutualistic symbiosis with endobacteria.</title>
        <authorList>
            <person name="Lastovetsky O.A."/>
            <person name="Gaspar M.L."/>
            <person name="Mondo S.J."/>
            <person name="LaButti K.M."/>
            <person name="Sandor L."/>
            <person name="Grigoriev I.V."/>
            <person name="Henry S.A."/>
            <person name="Pawlowska T.E."/>
        </authorList>
    </citation>
    <scope>NUCLEOTIDE SEQUENCE [LARGE SCALE GENOMIC DNA]</scope>
    <source>
        <strain evidence="2">ATCC 52814</strain>
    </source>
</reference>
<evidence type="ECO:0000256" key="1">
    <source>
        <dbReference type="SAM" id="Phobius"/>
    </source>
</evidence>
<sequence length="229" mass="27289">MTPTDTYYWLGLQLTLCFLRLVIWSWNTKKDDLNKINLRYKIDRSNEGIIRQMEYLPLSASKKTDAINKLESGSHFVQSEIADAYYQAKHYIHDLCFRNFNDLRIYRDLTLGDIISRPRYYILWNNNIRKPQKILVIYGLIGSLTELDRERVSYVAIPSINYWDYYLTESEFNPLTEEQVGVVMLGMLRLAMDVIDPWIRFVTLRRQLDPELEEDEQTYKDIELKSHQA</sequence>
<keyword evidence="1" id="KW-1133">Transmembrane helix</keyword>
<feature type="transmembrane region" description="Helical" evidence="1">
    <location>
        <begin position="6"/>
        <end position="26"/>
    </location>
</feature>
<dbReference type="Proteomes" id="UP000242414">
    <property type="component" value="Unassembled WGS sequence"/>
</dbReference>
<dbReference type="EMBL" id="KV922310">
    <property type="protein sequence ID" value="ORE00749.1"/>
    <property type="molecule type" value="Genomic_DNA"/>
</dbReference>
<keyword evidence="1" id="KW-0812">Transmembrane</keyword>
<dbReference type="VEuPathDB" id="FungiDB:BCV72DRAFT_101090"/>
<evidence type="ECO:0000313" key="2">
    <source>
        <dbReference type="EMBL" id="ORE00749.1"/>
    </source>
</evidence>
<dbReference type="AlphaFoldDB" id="A0A1X0QLX3"/>
<accession>A0A1X0QLX3</accession>